<accession>A0A2P4Q6C1</accession>
<dbReference type="Proteomes" id="UP000018888">
    <property type="component" value="Unassembled WGS sequence"/>
</dbReference>
<organism evidence="2 3">
    <name type="scientific">Rhizophagus irregularis (strain DAOM 181602 / DAOM 197198 / MUCL 43194)</name>
    <name type="common">Arbuscular mycorrhizal fungus</name>
    <name type="synonym">Glomus intraradices</name>
    <dbReference type="NCBI Taxonomy" id="747089"/>
    <lineage>
        <taxon>Eukaryota</taxon>
        <taxon>Fungi</taxon>
        <taxon>Fungi incertae sedis</taxon>
        <taxon>Mucoromycota</taxon>
        <taxon>Glomeromycotina</taxon>
        <taxon>Glomeromycetes</taxon>
        <taxon>Glomerales</taxon>
        <taxon>Glomeraceae</taxon>
        <taxon>Rhizophagus</taxon>
    </lineage>
</organism>
<evidence type="ECO:0000313" key="2">
    <source>
        <dbReference type="EMBL" id="POG73195.1"/>
    </source>
</evidence>
<dbReference type="EMBL" id="AUPC02000086">
    <property type="protein sequence ID" value="POG73195.1"/>
    <property type="molecule type" value="Genomic_DNA"/>
</dbReference>
<keyword evidence="1" id="KW-1133">Transmembrane helix</keyword>
<feature type="transmembrane region" description="Helical" evidence="1">
    <location>
        <begin position="99"/>
        <end position="116"/>
    </location>
</feature>
<dbReference type="Gene3D" id="1.10.10.60">
    <property type="entry name" value="Homeodomain-like"/>
    <property type="match status" value="1"/>
</dbReference>
<gene>
    <name evidence="2" type="ORF">GLOIN_2v1477120</name>
</gene>
<keyword evidence="1" id="KW-0472">Membrane</keyword>
<dbReference type="AlphaFoldDB" id="A0A2P4Q6C1"/>
<proteinExistence type="predicted"/>
<comment type="caution">
    <text evidence="2">The sequence shown here is derived from an EMBL/GenBank/DDBJ whole genome shotgun (WGS) entry which is preliminary data.</text>
</comment>
<evidence type="ECO:0000256" key="1">
    <source>
        <dbReference type="SAM" id="Phobius"/>
    </source>
</evidence>
<protein>
    <recommendedName>
        <fullName evidence="4">Myb-like domain-containing protein</fullName>
    </recommendedName>
</protein>
<evidence type="ECO:0008006" key="4">
    <source>
        <dbReference type="Google" id="ProtNLM"/>
    </source>
</evidence>
<evidence type="ECO:0000313" key="3">
    <source>
        <dbReference type="Proteomes" id="UP000018888"/>
    </source>
</evidence>
<reference evidence="2 3" key="2">
    <citation type="journal article" date="2018" name="New Phytol.">
        <title>High intraspecific genome diversity in the model arbuscular mycorrhizal symbiont Rhizophagus irregularis.</title>
        <authorList>
            <person name="Chen E.C.H."/>
            <person name="Morin E."/>
            <person name="Beaudet D."/>
            <person name="Noel J."/>
            <person name="Yildirir G."/>
            <person name="Ndikumana S."/>
            <person name="Charron P."/>
            <person name="St-Onge C."/>
            <person name="Giorgi J."/>
            <person name="Kruger M."/>
            <person name="Marton T."/>
            <person name="Ropars J."/>
            <person name="Grigoriev I.V."/>
            <person name="Hainaut M."/>
            <person name="Henrissat B."/>
            <person name="Roux C."/>
            <person name="Martin F."/>
            <person name="Corradi N."/>
        </authorList>
    </citation>
    <scope>NUCLEOTIDE SEQUENCE [LARGE SCALE GENOMIC DNA]</scope>
    <source>
        <strain evidence="2 3">DAOM 197198</strain>
    </source>
</reference>
<keyword evidence="1" id="KW-0812">Transmembrane</keyword>
<sequence length="271" mass="31454">MDETIVPLTIHSFSQLEFDHPDHPNLNDCCHNQVIDSLLEFIQEDIDPLPGQENLGYYKIVFSNFNIITPVSYTHLDVYKRQISIHYDKKVAKMMFPKIIMVMIFTIEELFVSFFYCRIQSKKLKGSSSSWSSYVYDSSSSDSPNQMCESPIQISFSSPGRTKRCEWKEEMDTCLLLYLELNKDTIKKLHNPHSGVKSELWNGASKWMLAGGHDLSPEQCSIKWKNIKQNYTGHIYIKFFLLERTKNNVFNCIIAKNNRPYGTCTSEMAIK</sequence>
<reference evidence="2 3" key="1">
    <citation type="journal article" date="2013" name="Proc. Natl. Acad. Sci. U.S.A.">
        <title>Genome of an arbuscular mycorrhizal fungus provides insight into the oldest plant symbiosis.</title>
        <authorList>
            <person name="Tisserant E."/>
            <person name="Malbreil M."/>
            <person name="Kuo A."/>
            <person name="Kohler A."/>
            <person name="Symeonidi A."/>
            <person name="Balestrini R."/>
            <person name="Charron P."/>
            <person name="Duensing N."/>
            <person name="Frei Dit Frey N."/>
            <person name="Gianinazzi-Pearson V."/>
            <person name="Gilbert L.B."/>
            <person name="Handa Y."/>
            <person name="Herr J.R."/>
            <person name="Hijri M."/>
            <person name="Koul R."/>
            <person name="Kawaguchi M."/>
            <person name="Krajinski F."/>
            <person name="Lammers P.J."/>
            <person name="Masclaux F.G."/>
            <person name="Murat C."/>
            <person name="Morin E."/>
            <person name="Ndikumana S."/>
            <person name="Pagni M."/>
            <person name="Petitpierre D."/>
            <person name="Requena N."/>
            <person name="Rosikiewicz P."/>
            <person name="Riley R."/>
            <person name="Saito K."/>
            <person name="San Clemente H."/>
            <person name="Shapiro H."/>
            <person name="van Tuinen D."/>
            <person name="Becard G."/>
            <person name="Bonfante P."/>
            <person name="Paszkowski U."/>
            <person name="Shachar-Hill Y.Y."/>
            <person name="Tuskan G.A."/>
            <person name="Young P.W."/>
            <person name="Sanders I.R."/>
            <person name="Henrissat B."/>
            <person name="Rensing S.A."/>
            <person name="Grigoriev I.V."/>
            <person name="Corradi N."/>
            <person name="Roux C."/>
            <person name="Martin F."/>
        </authorList>
    </citation>
    <scope>NUCLEOTIDE SEQUENCE [LARGE SCALE GENOMIC DNA]</scope>
    <source>
        <strain evidence="2 3">DAOM 197198</strain>
    </source>
</reference>
<dbReference type="VEuPathDB" id="FungiDB:RhiirFUN_014763"/>
<keyword evidence="3" id="KW-1185">Reference proteome</keyword>
<name>A0A2P4Q6C1_RHIID</name>